<dbReference type="PANTHER" id="PTHR14911">
    <property type="entry name" value="THUMP DOMAIN-CONTAINING"/>
    <property type="match status" value="1"/>
</dbReference>
<keyword evidence="3" id="KW-1185">Reference proteome</keyword>
<dbReference type="SUPFAM" id="SSF53335">
    <property type="entry name" value="S-adenosyl-L-methionine-dependent methyltransferases"/>
    <property type="match status" value="1"/>
</dbReference>
<feature type="domain" description="Ribosomal RNA large subunit methyltransferase K/L-like methyltransferase" evidence="1">
    <location>
        <begin position="134"/>
        <end position="237"/>
    </location>
</feature>
<comment type="caution">
    <text evidence="2">The sequence shown here is derived from an EMBL/GenBank/DDBJ whole genome shotgun (WGS) entry which is preliminary data.</text>
</comment>
<accession>A0A3M8HAJ2</accession>
<dbReference type="InterPro" id="IPR000241">
    <property type="entry name" value="RlmKL-like_Mtase"/>
</dbReference>
<dbReference type="OrthoDB" id="9791556at2"/>
<dbReference type="CDD" id="cd02440">
    <property type="entry name" value="AdoMet_MTases"/>
    <property type="match status" value="1"/>
</dbReference>
<dbReference type="GO" id="GO:0030488">
    <property type="term" value="P:tRNA methylation"/>
    <property type="evidence" value="ECO:0007669"/>
    <property type="project" value="TreeGrafter"/>
</dbReference>
<dbReference type="Gene3D" id="3.40.50.150">
    <property type="entry name" value="Vaccinia Virus protein VP39"/>
    <property type="match status" value="1"/>
</dbReference>
<keyword evidence="2" id="KW-0808">Transferase</keyword>
<protein>
    <submittedName>
        <fullName evidence="2">RNA methyltransferase</fullName>
    </submittedName>
</protein>
<dbReference type="GO" id="GO:0016423">
    <property type="term" value="F:tRNA (guanine) methyltransferase activity"/>
    <property type="evidence" value="ECO:0007669"/>
    <property type="project" value="TreeGrafter"/>
</dbReference>
<dbReference type="EMBL" id="RHLQ01000015">
    <property type="protein sequence ID" value="RNC99447.1"/>
    <property type="molecule type" value="Genomic_DNA"/>
</dbReference>
<dbReference type="Proteomes" id="UP000279909">
    <property type="component" value="Unassembled WGS sequence"/>
</dbReference>
<reference evidence="2 3" key="1">
    <citation type="journal article" date="2014" name="Int. J. Syst. Evol. Microbiol.">
        <title>Lysinibacillus halotolerans sp. nov., isolated from saline-alkaline soil.</title>
        <authorList>
            <person name="Kong D."/>
            <person name="Wang Y."/>
            <person name="Zhao B."/>
            <person name="Li Y."/>
            <person name="Song J."/>
            <person name="Zhai Y."/>
            <person name="Zhang C."/>
            <person name="Wang H."/>
            <person name="Chen X."/>
            <person name="Zhao B."/>
            <person name="Ruan Z."/>
        </authorList>
    </citation>
    <scope>NUCLEOTIDE SEQUENCE [LARGE SCALE GENOMIC DNA]</scope>
    <source>
        <strain evidence="2 3">MCCC 1A12703</strain>
    </source>
</reference>
<name>A0A3M8HAJ2_9BACI</name>
<proteinExistence type="predicted"/>
<sequence>MEMRSFFGTDTTSNYMISDVKVDPSRSPFIEERLQVIFQAHHLSEIKDSLKEMQETATTFKVVCLNKMDIGETKKIPHPERRAIEREVGLCIDGEPDLDHPEIIFGLISIENNWYFGKYEKSISVWREHLHKPNSYSTALNTRVARAIANIAVPKPAGISVIDPCCGIGTVVIEALSMGIDIVGRDINPLVCIGARENIAYFGLEGTITKGPISEVNEHYDVAIIDLPYNLYTHITREQQYEIIQNARRIADKAVIVTVDTIDHLIEKSGFTISDRCVAKKHLFVRQILLCE</sequence>
<evidence type="ECO:0000313" key="2">
    <source>
        <dbReference type="EMBL" id="RNC99447.1"/>
    </source>
</evidence>
<dbReference type="PANTHER" id="PTHR14911:SF13">
    <property type="entry name" value="TRNA (GUANINE(6)-N2)-METHYLTRANSFERASE THUMP3"/>
    <property type="match status" value="1"/>
</dbReference>
<keyword evidence="2" id="KW-0489">Methyltransferase</keyword>
<gene>
    <name evidence="2" type="ORF">EC501_07685</name>
</gene>
<organism evidence="2 3">
    <name type="scientific">Lysinibacillus halotolerans</name>
    <dbReference type="NCBI Taxonomy" id="1368476"/>
    <lineage>
        <taxon>Bacteria</taxon>
        <taxon>Bacillati</taxon>
        <taxon>Bacillota</taxon>
        <taxon>Bacilli</taxon>
        <taxon>Bacillales</taxon>
        <taxon>Bacillaceae</taxon>
        <taxon>Lysinibacillus</taxon>
    </lineage>
</organism>
<evidence type="ECO:0000259" key="1">
    <source>
        <dbReference type="Pfam" id="PF01170"/>
    </source>
</evidence>
<dbReference type="Pfam" id="PF01170">
    <property type="entry name" value="UPF0020"/>
    <property type="match status" value="1"/>
</dbReference>
<dbReference type="AlphaFoldDB" id="A0A3M8HAJ2"/>
<evidence type="ECO:0000313" key="3">
    <source>
        <dbReference type="Proteomes" id="UP000279909"/>
    </source>
</evidence>
<dbReference type="InterPro" id="IPR029063">
    <property type="entry name" value="SAM-dependent_MTases_sf"/>
</dbReference>